<dbReference type="InterPro" id="IPR006603">
    <property type="entry name" value="PQ-loop_rpt"/>
</dbReference>
<dbReference type="SMART" id="SM00679">
    <property type="entry name" value="CTNS"/>
    <property type="match status" value="2"/>
</dbReference>
<gene>
    <name evidence="8" type="ORF">BABINDRAFT_160446</name>
</gene>
<dbReference type="RefSeq" id="XP_018986354.1">
    <property type="nucleotide sequence ID" value="XM_019128234.1"/>
</dbReference>
<keyword evidence="4 7" id="KW-0472">Membrane</keyword>
<evidence type="ECO:0000256" key="7">
    <source>
        <dbReference type="SAM" id="Phobius"/>
    </source>
</evidence>
<feature type="transmembrane region" description="Helical" evidence="7">
    <location>
        <begin position="68"/>
        <end position="88"/>
    </location>
</feature>
<feature type="transmembrane region" description="Helical" evidence="7">
    <location>
        <begin position="12"/>
        <end position="32"/>
    </location>
</feature>
<dbReference type="Gene3D" id="1.20.1280.290">
    <property type="match status" value="2"/>
</dbReference>
<sequence>MPDTSHPLLNFVSSAFGAISISIWMCATLPQLLQNYKAKSTKGISIHFLGLWFLGDALNFTGCLLTGQLLFQTLLAGFFVFSDSMLLLQRHYYLRRARAPAYQLPPQATPFKISATILSSTASALGSPLWSRELPVASESHTIGRIIAWSCTAIYILSRIPQLRKNYQRKSTEGVSPLLFCCTLAGNLTYTLSILTSTELLFLESSRPLFLQRELPYILGSMGTVVFDLGFFWQWRMYAKAPLVAYEMHNVETDREESAAFAD</sequence>
<dbReference type="InterPro" id="IPR051415">
    <property type="entry name" value="LAAT-1"/>
</dbReference>
<evidence type="ECO:0000313" key="8">
    <source>
        <dbReference type="EMBL" id="ODQ81026.1"/>
    </source>
</evidence>
<evidence type="ECO:0000256" key="1">
    <source>
        <dbReference type="ARBA" id="ARBA00004141"/>
    </source>
</evidence>
<evidence type="ECO:0000256" key="3">
    <source>
        <dbReference type="ARBA" id="ARBA00022989"/>
    </source>
</evidence>
<dbReference type="Pfam" id="PF04193">
    <property type="entry name" value="PQ-loop"/>
    <property type="match status" value="2"/>
</dbReference>
<dbReference type="OrthoDB" id="8048523at2759"/>
<comment type="catalytic activity">
    <reaction evidence="6">
        <text>L-histidine(out) + L-arginine(in) = L-histidine(in) + L-arginine(out)</text>
        <dbReference type="Rhea" id="RHEA:71063"/>
        <dbReference type="ChEBI" id="CHEBI:32682"/>
        <dbReference type="ChEBI" id="CHEBI:57595"/>
    </reaction>
</comment>
<keyword evidence="2 7" id="KW-0812">Transmembrane</keyword>
<organism evidence="8 9">
    <name type="scientific">Babjeviella inositovora NRRL Y-12698</name>
    <dbReference type="NCBI Taxonomy" id="984486"/>
    <lineage>
        <taxon>Eukaryota</taxon>
        <taxon>Fungi</taxon>
        <taxon>Dikarya</taxon>
        <taxon>Ascomycota</taxon>
        <taxon>Saccharomycotina</taxon>
        <taxon>Pichiomycetes</taxon>
        <taxon>Serinales incertae sedis</taxon>
        <taxon>Babjeviella</taxon>
    </lineage>
</organism>
<evidence type="ECO:0000256" key="2">
    <source>
        <dbReference type="ARBA" id="ARBA00022692"/>
    </source>
</evidence>
<reference evidence="9" key="1">
    <citation type="submission" date="2016-05" db="EMBL/GenBank/DDBJ databases">
        <title>Comparative genomics of biotechnologically important yeasts.</title>
        <authorList>
            <consortium name="DOE Joint Genome Institute"/>
            <person name="Riley R."/>
            <person name="Haridas S."/>
            <person name="Wolfe K.H."/>
            <person name="Lopes M.R."/>
            <person name="Hittinger C.T."/>
            <person name="Goker M."/>
            <person name="Salamov A."/>
            <person name="Wisecaver J."/>
            <person name="Long T.M."/>
            <person name="Aerts A.L."/>
            <person name="Barry K."/>
            <person name="Choi C."/>
            <person name="Clum A."/>
            <person name="Coughlan A.Y."/>
            <person name="Deshpande S."/>
            <person name="Douglass A.P."/>
            <person name="Hanson S.J."/>
            <person name="Klenk H.-P."/>
            <person name="Labutti K."/>
            <person name="Lapidus A."/>
            <person name="Lindquist E."/>
            <person name="Lipzen A."/>
            <person name="Meier-Kolthoff J.P."/>
            <person name="Ohm R.A."/>
            <person name="Otillar R.P."/>
            <person name="Pangilinan J."/>
            <person name="Peng Y."/>
            <person name="Rokas A."/>
            <person name="Rosa C.A."/>
            <person name="Scheuner C."/>
            <person name="Sibirny A.A."/>
            <person name="Slot J.C."/>
            <person name="Stielow J.B."/>
            <person name="Sun H."/>
            <person name="Kurtzman C.P."/>
            <person name="Blackwell M."/>
            <person name="Grigoriev I.V."/>
            <person name="Jeffries T.W."/>
        </authorList>
    </citation>
    <scope>NUCLEOTIDE SEQUENCE [LARGE SCALE GENOMIC DNA]</scope>
    <source>
        <strain evidence="9">NRRL Y-12698</strain>
    </source>
</reference>
<proteinExistence type="inferred from homology"/>
<protein>
    <submittedName>
        <fullName evidence="8">Uncharacterized protein</fullName>
    </submittedName>
</protein>
<dbReference type="EMBL" id="KV454428">
    <property type="protein sequence ID" value="ODQ81026.1"/>
    <property type="molecule type" value="Genomic_DNA"/>
</dbReference>
<dbReference type="AlphaFoldDB" id="A0A1E3QTM2"/>
<dbReference type="PANTHER" id="PTHR16201:SF34">
    <property type="entry name" value="LYSOSOMAL AMINO ACID TRANSPORTER 1"/>
    <property type="match status" value="1"/>
</dbReference>
<name>A0A1E3QTM2_9ASCO</name>
<evidence type="ECO:0000256" key="5">
    <source>
        <dbReference type="ARBA" id="ARBA00038039"/>
    </source>
</evidence>
<evidence type="ECO:0000313" key="9">
    <source>
        <dbReference type="Proteomes" id="UP000094336"/>
    </source>
</evidence>
<dbReference type="GeneID" id="30146087"/>
<comment type="subcellular location">
    <subcellularLocation>
        <location evidence="1">Membrane</location>
        <topology evidence="1">Multi-pass membrane protein</topology>
    </subcellularLocation>
</comment>
<dbReference type="GO" id="GO:0034488">
    <property type="term" value="P:basic amino acid transmembrane export from vacuole"/>
    <property type="evidence" value="ECO:0007669"/>
    <property type="project" value="EnsemblFungi"/>
</dbReference>
<feature type="transmembrane region" description="Helical" evidence="7">
    <location>
        <begin position="215"/>
        <end position="233"/>
    </location>
</feature>
<keyword evidence="9" id="KW-1185">Reference proteome</keyword>
<comment type="similarity">
    <text evidence="5">Belongs to the laat-1 family.</text>
</comment>
<dbReference type="GO" id="GO:0000329">
    <property type="term" value="C:fungal-type vacuole membrane"/>
    <property type="evidence" value="ECO:0007669"/>
    <property type="project" value="EnsemblFungi"/>
</dbReference>
<dbReference type="GO" id="GO:0061459">
    <property type="term" value="F:L-arginine transmembrane transporter activity"/>
    <property type="evidence" value="ECO:0007669"/>
    <property type="project" value="EnsemblFungi"/>
</dbReference>
<dbReference type="GO" id="GO:0034490">
    <property type="term" value="P:basic amino acid transmembrane import into vacuole"/>
    <property type="evidence" value="ECO:0007669"/>
    <property type="project" value="EnsemblFungi"/>
</dbReference>
<accession>A0A1E3QTM2</accession>
<dbReference type="Proteomes" id="UP000094336">
    <property type="component" value="Unassembled WGS sequence"/>
</dbReference>
<evidence type="ECO:0000256" key="6">
    <source>
        <dbReference type="ARBA" id="ARBA00050768"/>
    </source>
</evidence>
<keyword evidence="3 7" id="KW-1133">Transmembrane helix</keyword>
<evidence type="ECO:0000256" key="4">
    <source>
        <dbReference type="ARBA" id="ARBA00023136"/>
    </source>
</evidence>
<dbReference type="PANTHER" id="PTHR16201">
    <property type="entry name" value="SEVEN TRANSMEMBRANE PROTEIN 1-RELATED"/>
    <property type="match status" value="1"/>
</dbReference>
<dbReference type="FunFam" id="1.20.1280.290:FF:000009">
    <property type="entry name" value="PQ loop repeat family protein"/>
    <property type="match status" value="1"/>
</dbReference>
<feature type="transmembrane region" description="Helical" evidence="7">
    <location>
        <begin position="178"/>
        <end position="195"/>
    </location>
</feature>